<evidence type="ECO:0000313" key="2">
    <source>
        <dbReference type="Proteomes" id="UP001279410"/>
    </source>
</evidence>
<feature type="non-terminal residue" evidence="1">
    <location>
        <position position="1"/>
    </location>
</feature>
<gene>
    <name evidence="1" type="ORF">AKAME5_001422400</name>
</gene>
<evidence type="ECO:0000313" key="1">
    <source>
        <dbReference type="EMBL" id="GLD62512.1"/>
    </source>
</evidence>
<reference evidence="1" key="1">
    <citation type="submission" date="2022-08" db="EMBL/GenBank/DDBJ databases">
        <title>Genome sequencing of akame (Lates japonicus).</title>
        <authorList>
            <person name="Hashiguchi Y."/>
            <person name="Takahashi H."/>
        </authorList>
    </citation>
    <scope>NUCLEOTIDE SEQUENCE</scope>
    <source>
        <strain evidence="1">Kochi</strain>
    </source>
</reference>
<dbReference type="EMBL" id="BRZM01000052">
    <property type="protein sequence ID" value="GLD62512.1"/>
    <property type="molecule type" value="Genomic_DNA"/>
</dbReference>
<feature type="non-terminal residue" evidence="1">
    <location>
        <position position="166"/>
    </location>
</feature>
<protein>
    <submittedName>
        <fullName evidence="1">Ryanodine receptor 3 isoform X6</fullName>
    </submittedName>
</protein>
<name>A0AAD3MZG4_LATJO</name>
<keyword evidence="2" id="KW-1185">Reference proteome</keyword>
<accession>A0AAD3MZG4</accession>
<dbReference type="Proteomes" id="UP001279410">
    <property type="component" value="Unassembled WGS sequence"/>
</dbReference>
<keyword evidence="1" id="KW-0675">Receptor</keyword>
<sequence length="166" mass="18883">SERAPLQPWLKVEKERMKSSSSELMMKWWSSAWPASRRRIASSAWLLRGWATGCVTWSPRLRPSMFLQTCASVPLCWNSLCRCGPCRRCWLRVDRTVRGQRRAADTRPFCTDTPSSCGIPSALWRTQQVRPAGGRSTLPPNRDRKERRCASAMTSSSSVCPQSDTF</sequence>
<comment type="caution">
    <text evidence="1">The sequence shown here is derived from an EMBL/GenBank/DDBJ whole genome shotgun (WGS) entry which is preliminary data.</text>
</comment>
<proteinExistence type="predicted"/>
<dbReference type="AlphaFoldDB" id="A0AAD3MZG4"/>
<organism evidence="1 2">
    <name type="scientific">Lates japonicus</name>
    <name type="common">Japanese lates</name>
    <dbReference type="NCBI Taxonomy" id="270547"/>
    <lineage>
        <taxon>Eukaryota</taxon>
        <taxon>Metazoa</taxon>
        <taxon>Chordata</taxon>
        <taxon>Craniata</taxon>
        <taxon>Vertebrata</taxon>
        <taxon>Euteleostomi</taxon>
        <taxon>Actinopterygii</taxon>
        <taxon>Neopterygii</taxon>
        <taxon>Teleostei</taxon>
        <taxon>Neoteleostei</taxon>
        <taxon>Acanthomorphata</taxon>
        <taxon>Carangaria</taxon>
        <taxon>Carangaria incertae sedis</taxon>
        <taxon>Centropomidae</taxon>
        <taxon>Lates</taxon>
    </lineage>
</organism>